<dbReference type="GO" id="GO:0009055">
    <property type="term" value="F:electron transfer activity"/>
    <property type="evidence" value="ECO:0007669"/>
    <property type="project" value="InterPro"/>
</dbReference>
<evidence type="ECO:0000256" key="7">
    <source>
        <dbReference type="ARBA" id="ARBA00023004"/>
    </source>
</evidence>
<dbReference type="AlphaFoldDB" id="A0A7U0RQL9"/>
<comment type="subcellular location">
    <subcellularLocation>
        <location evidence="1">Cell membrane</location>
    </subcellularLocation>
</comment>
<keyword evidence="11" id="KW-0812">Transmembrane</keyword>
<feature type="binding site" description="covalent" evidence="9">
    <location>
        <position position="317"/>
    </location>
    <ligand>
        <name>heme c</name>
        <dbReference type="ChEBI" id="CHEBI:61717"/>
        <label>3</label>
    </ligand>
</feature>
<evidence type="ECO:0000256" key="9">
    <source>
        <dbReference type="PIRSR" id="PIRSR000018-50"/>
    </source>
</evidence>
<dbReference type="SUPFAM" id="SSF46626">
    <property type="entry name" value="Cytochrome c"/>
    <property type="match status" value="3"/>
</dbReference>
<feature type="domain" description="Cytochrome c" evidence="13">
    <location>
        <begin position="301"/>
        <end position="389"/>
    </location>
</feature>
<keyword evidence="8 11" id="KW-0472">Membrane</keyword>
<dbReference type="PROSITE" id="PS51007">
    <property type="entry name" value="CYTC"/>
    <property type="match status" value="3"/>
</dbReference>
<dbReference type="GO" id="GO:0020037">
    <property type="term" value="F:heme binding"/>
    <property type="evidence" value="ECO:0007669"/>
    <property type="project" value="InterPro"/>
</dbReference>
<feature type="binding site" description="covalent" evidence="9">
    <location>
        <position position="44"/>
    </location>
    <ligand>
        <name>heme c</name>
        <dbReference type="ChEBI" id="CHEBI:61717"/>
        <label>1</label>
    </ligand>
</feature>
<keyword evidence="2" id="KW-1003">Cell membrane</keyword>
<dbReference type="EMBL" id="CP068391">
    <property type="protein sequence ID" value="QQX55862.1"/>
    <property type="molecule type" value="Genomic_DNA"/>
</dbReference>
<accession>A0A7U0RQL9</accession>
<evidence type="ECO:0000313" key="15">
    <source>
        <dbReference type="Proteomes" id="UP000596176"/>
    </source>
</evidence>
<feature type="binding site" description="covalent" evidence="9">
    <location>
        <position position="47"/>
    </location>
    <ligand>
        <name>heme c</name>
        <dbReference type="ChEBI" id="CHEBI:61717"/>
        <label>1</label>
    </ligand>
</feature>
<feature type="domain" description="Cytochrome c" evidence="13">
    <location>
        <begin position="174"/>
        <end position="282"/>
    </location>
</feature>
<evidence type="ECO:0000256" key="1">
    <source>
        <dbReference type="ARBA" id="ARBA00004236"/>
    </source>
</evidence>
<feature type="binding site" description="covalent" evidence="9">
    <location>
        <position position="189"/>
    </location>
    <ligand>
        <name>heme c</name>
        <dbReference type="ChEBI" id="CHEBI:61717"/>
        <label>2</label>
    </ligand>
</feature>
<evidence type="ECO:0000256" key="2">
    <source>
        <dbReference type="ARBA" id="ARBA00022475"/>
    </source>
</evidence>
<protein>
    <submittedName>
        <fullName evidence="14">Cytochrome c</fullName>
    </submittedName>
</protein>
<feature type="transmembrane region" description="Helical" evidence="11">
    <location>
        <begin position="416"/>
        <end position="436"/>
    </location>
</feature>
<evidence type="ECO:0000313" key="14">
    <source>
        <dbReference type="EMBL" id="QQX55862.1"/>
    </source>
</evidence>
<sequence>MGRRQVVLGLCAFALGIFAVSAFAGAEDPQIIARGKYLAVAADCAACHRGSAEHDAPYVGGYAIASPMGKIIASNITPAKETGIGNYNEQDFRRALTQGIRRDGQPLYPAMPYSAYQGLSDADLHALYRYFMVGVTPVERAVPATQLDFPFSWRYAILGWNWLFLKNTSTHAVGANERGRYLVDVLGHCSACHSPRNWMMAERGDRYLAGGEVGGWIAPNITSDPVSGIGGWSQTELVQYLRTGRNDKAQAAGGMAEAVEHSLRFLSDDDLIAIADWLKQTPPITRVRATKAAYQYQGGGVDSASGAALYAISCASCHRLDAKGAYDGHFPALRHNSTVGSEQANNLVMVILHGVKRQGENIQTWMPGFADSLDDRQVAELGNYVLQQFGNPAVRVTPAQVAQLRAGGEIPLLIRLLPYLLWGGLLLVLLALGWLIQARRRRTR</sequence>
<dbReference type="PANTHER" id="PTHR35008">
    <property type="entry name" value="BLL4482 PROTEIN-RELATED"/>
    <property type="match status" value="1"/>
</dbReference>
<reference evidence="14 15" key="1">
    <citation type="submission" date="2021-01" db="EMBL/GenBank/DDBJ databases">
        <title>Chromosome sequence of Serratia proteamaculans strain 94 rif-r, isolated from spoiled beef.</title>
        <authorList>
            <person name="Zaytseva Y.V."/>
            <person name="Iablokov S.N."/>
            <person name="Klyukina A."/>
        </authorList>
    </citation>
    <scope>NUCLEOTIDE SEQUENCE [LARGE SCALE GENOMIC DNA]</scope>
    <source>
        <strain evidence="14 15">94 rif-r</strain>
    </source>
</reference>
<feature type="binding site" description="covalent" evidence="9">
    <location>
        <position position="314"/>
    </location>
    <ligand>
        <name>heme c</name>
        <dbReference type="ChEBI" id="CHEBI:61717"/>
        <label>3</label>
    </ligand>
</feature>
<dbReference type="InterPro" id="IPR051459">
    <property type="entry name" value="Cytochrome_c-type_DH"/>
</dbReference>
<dbReference type="InterPro" id="IPR009056">
    <property type="entry name" value="Cyt_c-like_dom"/>
</dbReference>
<feature type="binding site" description="axial binding residue" evidence="10">
    <location>
        <position position="48"/>
    </location>
    <ligand>
        <name>heme c</name>
        <dbReference type="ChEBI" id="CHEBI:61717"/>
        <label>1</label>
    </ligand>
    <ligandPart>
        <name>Fe</name>
        <dbReference type="ChEBI" id="CHEBI:18248"/>
    </ligandPart>
</feature>
<name>A0A7U0RQL9_SERPR</name>
<dbReference type="GO" id="GO:0005886">
    <property type="term" value="C:plasma membrane"/>
    <property type="evidence" value="ECO:0007669"/>
    <property type="project" value="UniProtKB-SubCell"/>
</dbReference>
<dbReference type="GO" id="GO:0016614">
    <property type="term" value="F:oxidoreductase activity, acting on CH-OH group of donors"/>
    <property type="evidence" value="ECO:0007669"/>
    <property type="project" value="InterPro"/>
</dbReference>
<evidence type="ECO:0000256" key="3">
    <source>
        <dbReference type="ARBA" id="ARBA00022617"/>
    </source>
</evidence>
<feature type="binding site" description="axial binding residue" evidence="10">
    <location>
        <position position="318"/>
    </location>
    <ligand>
        <name>heme c</name>
        <dbReference type="ChEBI" id="CHEBI:61717"/>
        <label>3</label>
    </ligand>
    <ligandPart>
        <name>Fe</name>
        <dbReference type="ChEBI" id="CHEBI:18248"/>
    </ligandPart>
</feature>
<dbReference type="Gene3D" id="1.10.760.10">
    <property type="entry name" value="Cytochrome c-like domain"/>
    <property type="match status" value="2"/>
</dbReference>
<evidence type="ECO:0000256" key="12">
    <source>
        <dbReference type="SAM" id="SignalP"/>
    </source>
</evidence>
<keyword evidence="7 10" id="KW-0408">Iron</keyword>
<feature type="binding site" description="covalent" evidence="9">
    <location>
        <position position="192"/>
    </location>
    <ligand>
        <name>heme c</name>
        <dbReference type="ChEBI" id="CHEBI:61717"/>
        <label>2</label>
    </ligand>
</feature>
<keyword evidence="6" id="KW-0677">Repeat</keyword>
<feature type="domain" description="Cytochrome c" evidence="13">
    <location>
        <begin position="30"/>
        <end position="135"/>
    </location>
</feature>
<dbReference type="InterPro" id="IPR036909">
    <property type="entry name" value="Cyt_c-like_dom_sf"/>
</dbReference>
<evidence type="ECO:0000259" key="13">
    <source>
        <dbReference type="PROSITE" id="PS51007"/>
    </source>
</evidence>
<comment type="cofactor">
    <cofactor evidence="9">
        <name>heme c</name>
        <dbReference type="ChEBI" id="CHEBI:61717"/>
    </cofactor>
    <text evidence="9">Binds 3 heme c groups covalently per subunit.</text>
</comment>
<dbReference type="PIRSF" id="PIRSF000018">
    <property type="entry name" value="Mb_ADH_cyt_c"/>
    <property type="match status" value="1"/>
</dbReference>
<dbReference type="Proteomes" id="UP000596176">
    <property type="component" value="Chromosome"/>
</dbReference>
<proteinExistence type="predicted"/>
<feature type="binding site" description="axial binding residue" evidence="10">
    <location>
        <position position="193"/>
    </location>
    <ligand>
        <name>heme c</name>
        <dbReference type="ChEBI" id="CHEBI:61717"/>
        <label>2</label>
    </ligand>
    <ligandPart>
        <name>Fe</name>
        <dbReference type="ChEBI" id="CHEBI:18248"/>
    </ligandPart>
</feature>
<evidence type="ECO:0000256" key="4">
    <source>
        <dbReference type="ARBA" id="ARBA00022723"/>
    </source>
</evidence>
<keyword evidence="3 9" id="KW-0349">Heme</keyword>
<gene>
    <name evidence="14" type="ORF">JKX24_03185</name>
</gene>
<evidence type="ECO:0000256" key="8">
    <source>
        <dbReference type="ARBA" id="ARBA00023136"/>
    </source>
</evidence>
<dbReference type="Pfam" id="PF00034">
    <property type="entry name" value="Cytochrom_C"/>
    <property type="match status" value="2"/>
</dbReference>
<dbReference type="PANTHER" id="PTHR35008:SF8">
    <property type="entry name" value="ALCOHOL DEHYDROGENASE CYTOCHROME C SUBUNIT"/>
    <property type="match status" value="1"/>
</dbReference>
<keyword evidence="4 10" id="KW-0479">Metal-binding</keyword>
<feature type="signal peptide" evidence="12">
    <location>
        <begin position="1"/>
        <end position="26"/>
    </location>
</feature>
<dbReference type="InterPro" id="IPR014353">
    <property type="entry name" value="Membr-bd_ADH_cyt_c"/>
</dbReference>
<evidence type="ECO:0000256" key="6">
    <source>
        <dbReference type="ARBA" id="ARBA00022737"/>
    </source>
</evidence>
<evidence type="ECO:0000256" key="10">
    <source>
        <dbReference type="PIRSR" id="PIRSR000018-51"/>
    </source>
</evidence>
<keyword evidence="11" id="KW-1133">Transmembrane helix</keyword>
<evidence type="ECO:0000256" key="11">
    <source>
        <dbReference type="SAM" id="Phobius"/>
    </source>
</evidence>
<evidence type="ECO:0000256" key="5">
    <source>
        <dbReference type="ARBA" id="ARBA00022729"/>
    </source>
</evidence>
<dbReference type="GO" id="GO:0005506">
    <property type="term" value="F:iron ion binding"/>
    <property type="evidence" value="ECO:0007669"/>
    <property type="project" value="InterPro"/>
</dbReference>
<feature type="chain" id="PRO_5031120799" evidence="12">
    <location>
        <begin position="27"/>
        <end position="444"/>
    </location>
</feature>
<keyword evidence="5 12" id="KW-0732">Signal</keyword>
<organism evidence="14 15">
    <name type="scientific">Serratia proteamaculans</name>
    <dbReference type="NCBI Taxonomy" id="28151"/>
    <lineage>
        <taxon>Bacteria</taxon>
        <taxon>Pseudomonadati</taxon>
        <taxon>Pseudomonadota</taxon>
        <taxon>Gammaproteobacteria</taxon>
        <taxon>Enterobacterales</taxon>
        <taxon>Yersiniaceae</taxon>
        <taxon>Serratia</taxon>
    </lineage>
</organism>